<accession>A0A1G2KQW4</accession>
<evidence type="ECO:0000313" key="2">
    <source>
        <dbReference type="EMBL" id="OHA01815.1"/>
    </source>
</evidence>
<dbReference type="SMART" id="SM00858">
    <property type="entry name" value="SAF"/>
    <property type="match status" value="1"/>
</dbReference>
<dbReference type="CDD" id="cd11615">
    <property type="entry name" value="SAF_NeuB_like"/>
    <property type="match status" value="1"/>
</dbReference>
<gene>
    <name evidence="2" type="ORF">A3C16_05875</name>
</gene>
<dbReference type="AlphaFoldDB" id="A0A1G2KQW4"/>
<dbReference type="GO" id="GO:0047444">
    <property type="term" value="F:N-acylneuraminate-9-phosphate synthase activity"/>
    <property type="evidence" value="ECO:0007669"/>
    <property type="project" value="TreeGrafter"/>
</dbReference>
<organism evidence="2 3">
    <name type="scientific">Candidatus Sungbacteria bacterium RIFCSPHIGHO2_02_FULL_51_29</name>
    <dbReference type="NCBI Taxonomy" id="1802273"/>
    <lineage>
        <taxon>Bacteria</taxon>
        <taxon>Candidatus Sungiibacteriota</taxon>
    </lineage>
</organism>
<dbReference type="SUPFAM" id="SSF51269">
    <property type="entry name" value="AFP III-like domain"/>
    <property type="match status" value="1"/>
</dbReference>
<dbReference type="InterPro" id="IPR013132">
    <property type="entry name" value="PseI/NeuA/B-like_N"/>
</dbReference>
<reference evidence="2 3" key="1">
    <citation type="journal article" date="2016" name="Nat. Commun.">
        <title>Thousands of microbial genomes shed light on interconnected biogeochemical processes in an aquifer system.</title>
        <authorList>
            <person name="Anantharaman K."/>
            <person name="Brown C.T."/>
            <person name="Hug L.A."/>
            <person name="Sharon I."/>
            <person name="Castelle C.J."/>
            <person name="Probst A.J."/>
            <person name="Thomas B.C."/>
            <person name="Singh A."/>
            <person name="Wilkins M.J."/>
            <person name="Karaoz U."/>
            <person name="Brodie E.L."/>
            <person name="Williams K.H."/>
            <person name="Hubbard S.S."/>
            <person name="Banfield J.F."/>
        </authorList>
    </citation>
    <scope>NUCLEOTIDE SEQUENCE [LARGE SCALE GENOMIC DNA]</scope>
</reference>
<protein>
    <recommendedName>
        <fullName evidence="1">AFP-like domain-containing protein</fullName>
    </recommendedName>
</protein>
<dbReference type="EMBL" id="MHQL01000053">
    <property type="protein sequence ID" value="OHA01815.1"/>
    <property type="molecule type" value="Genomic_DNA"/>
</dbReference>
<dbReference type="InterPro" id="IPR036732">
    <property type="entry name" value="AFP_Neu5c_C_sf"/>
</dbReference>
<dbReference type="Proteomes" id="UP000177811">
    <property type="component" value="Unassembled WGS sequence"/>
</dbReference>
<dbReference type="PROSITE" id="PS50844">
    <property type="entry name" value="AFP_LIKE"/>
    <property type="match status" value="1"/>
</dbReference>
<feature type="domain" description="AFP-like" evidence="1">
    <location>
        <begin position="313"/>
        <end position="372"/>
    </location>
</feature>
<sequence>MTEELHTMLDSGRTMIVAEIGKNFIQSEREEPVSRYLEKAVTLVTAARDAGANAVKFQTHNLADEQLDIDVDSPHFKGHSRYEWVKRNEAATPLEDFWKPLREKCRALGVIFFSTPMSRGAAIKLHALGVPFWKVASSDILDFPMLEFMAGTRKPIIIPSGMSTLEELDQSVEFLKKRWASLVVMHAISRYPYPAEDSNLLTIPFFRNRYSGIPIGFSQNSPWVEPAIAAVALGAKIIEQHFTLDRAFWGPDHKVSMEPSEFRRMVAGIRGMEYDSMKKARYLGSSAVAKYLGSGGKTLQEGETHFRPLFRKALIAGSDIPVGVALTKDMIYAMRPQAYAAGAPSEEFERFLGKTLRRPVARYEPLRLEDVV</sequence>
<comment type="caution">
    <text evidence="2">The sequence shown here is derived from an EMBL/GenBank/DDBJ whole genome shotgun (WGS) entry which is preliminary data.</text>
</comment>
<dbReference type="Gene3D" id="3.20.20.70">
    <property type="entry name" value="Aldolase class I"/>
    <property type="match status" value="1"/>
</dbReference>
<dbReference type="Gene3D" id="3.90.1210.10">
    <property type="entry name" value="Antifreeze-like/N-acetylneuraminic acid synthase C-terminal domain"/>
    <property type="match status" value="1"/>
</dbReference>
<dbReference type="PANTHER" id="PTHR42966">
    <property type="entry name" value="N-ACETYLNEURAMINATE SYNTHASE"/>
    <property type="match status" value="1"/>
</dbReference>
<proteinExistence type="predicted"/>
<dbReference type="InterPro" id="IPR006190">
    <property type="entry name" value="SAF_AFP_Neu5Ac"/>
</dbReference>
<evidence type="ECO:0000259" key="1">
    <source>
        <dbReference type="PROSITE" id="PS50844"/>
    </source>
</evidence>
<dbReference type="InterPro" id="IPR013974">
    <property type="entry name" value="SAF"/>
</dbReference>
<dbReference type="Pfam" id="PF03102">
    <property type="entry name" value="NeuB"/>
    <property type="match status" value="1"/>
</dbReference>
<name>A0A1G2KQW4_9BACT</name>
<dbReference type="InterPro" id="IPR013785">
    <property type="entry name" value="Aldolase_TIM"/>
</dbReference>
<dbReference type="GO" id="GO:0016051">
    <property type="term" value="P:carbohydrate biosynthetic process"/>
    <property type="evidence" value="ECO:0007669"/>
    <property type="project" value="InterPro"/>
</dbReference>
<evidence type="ECO:0000313" key="3">
    <source>
        <dbReference type="Proteomes" id="UP000177811"/>
    </source>
</evidence>
<dbReference type="InterPro" id="IPR057736">
    <property type="entry name" value="SAF_PseI/NeuA/NeuB"/>
</dbReference>
<dbReference type="SUPFAM" id="SSF51569">
    <property type="entry name" value="Aldolase"/>
    <property type="match status" value="1"/>
</dbReference>
<dbReference type="InterPro" id="IPR051690">
    <property type="entry name" value="PseI-like"/>
</dbReference>
<dbReference type="PANTHER" id="PTHR42966:SF1">
    <property type="entry name" value="SIALIC ACID SYNTHASE"/>
    <property type="match status" value="1"/>
</dbReference>